<sequence length="323" mass="34699">MRRVATPLLAAVALVLGLAAAQAVDRRALPPNARKETARIALGRRLFYDGDLSIDGSMACSTCHLQHHGFAEGQRSHPGVTGEAGRRNVPGLANVGERRSLTWGDGSIRTLEAQALVPMLGTHPVEMGMKGQEAELARRLGRNACYARLFRAAFPQEQGAIGLPTVTRALAAFERSLVSRDAPADRFARGDASAIPAEAQRGAALFRGHCASCHAGPDFTDDRFHAVATGAPDPRDRGLGDVTAKTRDQDRFRTPSLRNVAVAAPYFHDGATETLTEAIRRHKGMTLRSDEEAVLVAYLEALTDKSFLTDPKLAYPDGPCEAD</sequence>
<keyword evidence="7 9" id="KW-0408">Iron</keyword>
<keyword evidence="2 8" id="KW-0349">Heme</keyword>
<dbReference type="Proteomes" id="UP001138757">
    <property type="component" value="Unassembled WGS sequence"/>
</dbReference>
<organism evidence="12 13">
    <name type="scientific">Sphingobium nicotianae</name>
    <dbReference type="NCBI Taxonomy" id="2782607"/>
    <lineage>
        <taxon>Bacteria</taxon>
        <taxon>Pseudomonadati</taxon>
        <taxon>Pseudomonadota</taxon>
        <taxon>Alphaproteobacteria</taxon>
        <taxon>Sphingomonadales</taxon>
        <taxon>Sphingomonadaceae</taxon>
        <taxon>Sphingobium</taxon>
    </lineage>
</organism>
<protein>
    <submittedName>
        <fullName evidence="12">Cytochrome-c peroxidase</fullName>
    </submittedName>
</protein>
<dbReference type="PANTHER" id="PTHR30600">
    <property type="entry name" value="CYTOCHROME C PEROXIDASE-RELATED"/>
    <property type="match status" value="1"/>
</dbReference>
<dbReference type="InterPro" id="IPR051395">
    <property type="entry name" value="Cytochrome_c_Peroxidase/MauG"/>
</dbReference>
<evidence type="ECO:0000256" key="5">
    <source>
        <dbReference type="ARBA" id="ARBA00022764"/>
    </source>
</evidence>
<evidence type="ECO:0000256" key="6">
    <source>
        <dbReference type="ARBA" id="ARBA00023002"/>
    </source>
</evidence>
<gene>
    <name evidence="12" type="ORF">KK488_12795</name>
</gene>
<feature type="binding site" description="axial binding residue" evidence="9">
    <location>
        <position position="64"/>
    </location>
    <ligand>
        <name>heme c</name>
        <dbReference type="ChEBI" id="CHEBI:61717"/>
        <label>1</label>
    </ligand>
    <ligandPart>
        <name>Fe</name>
        <dbReference type="ChEBI" id="CHEBI:18248"/>
    </ligandPart>
</feature>
<dbReference type="GO" id="GO:0020037">
    <property type="term" value="F:heme binding"/>
    <property type="evidence" value="ECO:0007669"/>
    <property type="project" value="InterPro"/>
</dbReference>
<keyword evidence="13" id="KW-1185">Reference proteome</keyword>
<dbReference type="InterPro" id="IPR009056">
    <property type="entry name" value="Cyt_c-like_dom"/>
</dbReference>
<comment type="cofactor">
    <cofactor evidence="8">
        <name>heme</name>
        <dbReference type="ChEBI" id="CHEBI:30413"/>
    </cofactor>
    <text evidence="8">Binds 2 heme groups.</text>
</comment>
<comment type="caution">
    <text evidence="12">The sequence shown here is derived from an EMBL/GenBank/DDBJ whole genome shotgun (WGS) entry which is preliminary data.</text>
</comment>
<feature type="domain" description="Cytochrome c" evidence="11">
    <location>
        <begin position="197"/>
        <end position="303"/>
    </location>
</feature>
<name>A0A9X1DCV7_9SPHN</name>
<feature type="binding site" description="axial binding residue" evidence="9">
    <location>
        <position position="214"/>
    </location>
    <ligand>
        <name>heme c</name>
        <dbReference type="ChEBI" id="CHEBI:61717"/>
        <label>2</label>
    </ligand>
    <ligandPart>
        <name>Fe</name>
        <dbReference type="ChEBI" id="CHEBI:18248"/>
    </ligandPart>
</feature>
<feature type="binding site" description="covalent" evidence="8">
    <location>
        <position position="60"/>
    </location>
    <ligand>
        <name>heme c</name>
        <dbReference type="ChEBI" id="CHEBI:61717"/>
        <label>1</label>
    </ligand>
</feature>
<dbReference type="InterPro" id="IPR004852">
    <property type="entry name" value="Di-haem_cyt_c_peroxidsae"/>
</dbReference>
<feature type="signal peptide" evidence="10">
    <location>
        <begin position="1"/>
        <end position="23"/>
    </location>
</feature>
<evidence type="ECO:0000313" key="12">
    <source>
        <dbReference type="EMBL" id="MBT2187825.1"/>
    </source>
</evidence>
<keyword evidence="12" id="KW-0575">Peroxidase</keyword>
<dbReference type="InterPro" id="IPR036909">
    <property type="entry name" value="Cyt_c-like_dom_sf"/>
</dbReference>
<feature type="chain" id="PRO_5040853530" evidence="10">
    <location>
        <begin position="24"/>
        <end position="323"/>
    </location>
</feature>
<dbReference type="Pfam" id="PF03150">
    <property type="entry name" value="CCP_MauG"/>
    <property type="match status" value="1"/>
</dbReference>
<keyword evidence="6" id="KW-0560">Oxidoreductase</keyword>
<dbReference type="AlphaFoldDB" id="A0A9X1DCV7"/>
<evidence type="ECO:0000256" key="4">
    <source>
        <dbReference type="ARBA" id="ARBA00022729"/>
    </source>
</evidence>
<evidence type="ECO:0000313" key="13">
    <source>
        <dbReference type="Proteomes" id="UP001138757"/>
    </source>
</evidence>
<evidence type="ECO:0000256" key="8">
    <source>
        <dbReference type="PIRSR" id="PIRSR000294-1"/>
    </source>
</evidence>
<dbReference type="GO" id="GO:0046872">
    <property type="term" value="F:metal ion binding"/>
    <property type="evidence" value="ECO:0007669"/>
    <property type="project" value="UniProtKB-KW"/>
</dbReference>
<feature type="binding site" description="covalent" evidence="8">
    <location>
        <position position="213"/>
    </location>
    <ligand>
        <name>heme c</name>
        <dbReference type="ChEBI" id="CHEBI:61717"/>
        <label>2</label>
    </ligand>
</feature>
<dbReference type="PROSITE" id="PS51007">
    <property type="entry name" value="CYTC"/>
    <property type="match status" value="1"/>
</dbReference>
<dbReference type="EMBL" id="JAHGAW010000008">
    <property type="protein sequence ID" value="MBT2187825.1"/>
    <property type="molecule type" value="Genomic_DNA"/>
</dbReference>
<evidence type="ECO:0000259" key="11">
    <source>
        <dbReference type="PROSITE" id="PS51007"/>
    </source>
</evidence>
<feature type="binding site" description="covalent" evidence="8">
    <location>
        <position position="210"/>
    </location>
    <ligand>
        <name>heme c</name>
        <dbReference type="ChEBI" id="CHEBI:61717"/>
        <label>2</label>
    </ligand>
</feature>
<dbReference type="GO" id="GO:0004130">
    <property type="term" value="F:cytochrome-c peroxidase activity"/>
    <property type="evidence" value="ECO:0007669"/>
    <property type="project" value="TreeGrafter"/>
</dbReference>
<keyword evidence="4 10" id="KW-0732">Signal</keyword>
<evidence type="ECO:0000256" key="10">
    <source>
        <dbReference type="SAM" id="SignalP"/>
    </source>
</evidence>
<feature type="binding site" description="covalent" evidence="8">
    <location>
        <position position="63"/>
    </location>
    <ligand>
        <name>heme c</name>
        <dbReference type="ChEBI" id="CHEBI:61717"/>
        <label>1</label>
    </ligand>
</feature>
<dbReference type="PIRSF" id="PIRSF000294">
    <property type="entry name" value="Cytochrome-c_peroxidase"/>
    <property type="match status" value="1"/>
</dbReference>
<dbReference type="InterPro" id="IPR026259">
    <property type="entry name" value="MauG/Cytc_peroxidase"/>
</dbReference>
<dbReference type="GO" id="GO:0009055">
    <property type="term" value="F:electron transfer activity"/>
    <property type="evidence" value="ECO:0007669"/>
    <property type="project" value="InterPro"/>
</dbReference>
<evidence type="ECO:0000256" key="3">
    <source>
        <dbReference type="ARBA" id="ARBA00022723"/>
    </source>
</evidence>
<keyword evidence="3 9" id="KW-0479">Metal-binding</keyword>
<evidence type="ECO:0000256" key="1">
    <source>
        <dbReference type="ARBA" id="ARBA00004418"/>
    </source>
</evidence>
<proteinExistence type="predicted"/>
<evidence type="ECO:0000256" key="9">
    <source>
        <dbReference type="PIRSR" id="PIRSR000294-2"/>
    </source>
</evidence>
<comment type="subcellular location">
    <subcellularLocation>
        <location evidence="1">Periplasm</location>
    </subcellularLocation>
</comment>
<keyword evidence="5" id="KW-0574">Periplasm</keyword>
<dbReference type="Gene3D" id="1.10.760.10">
    <property type="entry name" value="Cytochrome c-like domain"/>
    <property type="match status" value="2"/>
</dbReference>
<evidence type="ECO:0000256" key="7">
    <source>
        <dbReference type="ARBA" id="ARBA00023004"/>
    </source>
</evidence>
<accession>A0A9X1DCV7</accession>
<reference evidence="12" key="1">
    <citation type="submission" date="2021-05" db="EMBL/GenBank/DDBJ databases">
        <title>Genome of Sphingobium sp. strain.</title>
        <authorList>
            <person name="Fan R."/>
        </authorList>
    </citation>
    <scope>NUCLEOTIDE SEQUENCE</scope>
    <source>
        <strain evidence="12">H33</strain>
    </source>
</reference>
<comment type="PTM">
    <text evidence="8">Binds 2 heme groups per subunit.</text>
</comment>
<dbReference type="SUPFAM" id="SSF46626">
    <property type="entry name" value="Cytochrome c"/>
    <property type="match status" value="2"/>
</dbReference>
<dbReference type="GO" id="GO:0042597">
    <property type="term" value="C:periplasmic space"/>
    <property type="evidence" value="ECO:0007669"/>
    <property type="project" value="UniProtKB-SubCell"/>
</dbReference>
<evidence type="ECO:0000256" key="2">
    <source>
        <dbReference type="ARBA" id="ARBA00022617"/>
    </source>
</evidence>